<feature type="region of interest" description="Disordered" evidence="1">
    <location>
        <begin position="327"/>
        <end position="356"/>
    </location>
</feature>
<feature type="domain" description="DUF418" evidence="3">
    <location>
        <begin position="182"/>
        <end position="320"/>
    </location>
</feature>
<dbReference type="PANTHER" id="PTHR30590:SF2">
    <property type="entry name" value="INNER MEMBRANE PROTEIN"/>
    <property type="match status" value="1"/>
</dbReference>
<evidence type="ECO:0000313" key="5">
    <source>
        <dbReference type="Proteomes" id="UP000215896"/>
    </source>
</evidence>
<comment type="caution">
    <text evidence="4">The sequence shown here is derived from an EMBL/GenBank/DDBJ whole genome shotgun (WGS) entry which is preliminary data.</text>
</comment>
<keyword evidence="2" id="KW-1133">Transmembrane helix</keyword>
<evidence type="ECO:0000256" key="1">
    <source>
        <dbReference type="SAM" id="MobiDB-lite"/>
    </source>
</evidence>
<evidence type="ECO:0000313" key="4">
    <source>
        <dbReference type="EMBL" id="OYO12780.1"/>
    </source>
</evidence>
<dbReference type="Pfam" id="PF04235">
    <property type="entry name" value="DUF418"/>
    <property type="match status" value="1"/>
</dbReference>
<sequence>MNATTSTRFGFLDALRGFAIAGILLVNIPDMTRLGVDAPPAPVGDYSTTQQLLHFLVSTRFVPIFMLLFGVSLVLVRDGARRRGVKAWPVLVRRLVALFGFGLLHSFLYPGEVLREYAAVGLLVLPVVLLAPGWVLLGLGAVGTIGAYAVTGGGILTIPGVLLLGAGAATVGVPARLERADRWVAIAAATLAVVAIPALAWQRANPGDPRFSNAGGIAGGVLALLYIALLSLAWRTPLRALLRAAFDPLGRMAFTNYVTASCLAVPAGLLLGFAQTRDLASALWLALGILVLQNLGSRLWLHWFAYGPLEWLWRCLTWWRMVPLRRSTQEPSGPADSAYRSASPRRYASPAGSAGS</sequence>
<name>A0A255GA30_9ACTN</name>
<keyword evidence="2" id="KW-0472">Membrane</keyword>
<dbReference type="RefSeq" id="WP_094405869.1">
    <property type="nucleotide sequence ID" value="NZ_NMVO01000014.1"/>
</dbReference>
<feature type="transmembrane region" description="Helical" evidence="2">
    <location>
        <begin position="117"/>
        <end position="139"/>
    </location>
</feature>
<dbReference type="PANTHER" id="PTHR30590">
    <property type="entry name" value="INNER MEMBRANE PROTEIN"/>
    <property type="match status" value="1"/>
</dbReference>
<feature type="transmembrane region" description="Helical" evidence="2">
    <location>
        <begin position="12"/>
        <end position="32"/>
    </location>
</feature>
<feature type="transmembrane region" description="Helical" evidence="2">
    <location>
        <begin position="52"/>
        <end position="76"/>
    </location>
</feature>
<feature type="transmembrane region" description="Helical" evidence="2">
    <location>
        <begin position="254"/>
        <end position="274"/>
    </location>
</feature>
<accession>A0A4R6LSX3</accession>
<evidence type="ECO:0000259" key="3">
    <source>
        <dbReference type="Pfam" id="PF04235"/>
    </source>
</evidence>
<protein>
    <recommendedName>
        <fullName evidence="3">DUF418 domain-containing protein</fullName>
    </recommendedName>
</protein>
<dbReference type="EMBL" id="NMVO01000014">
    <property type="protein sequence ID" value="OYO12780.1"/>
    <property type="molecule type" value="Genomic_DNA"/>
</dbReference>
<dbReference type="InterPro" id="IPR052529">
    <property type="entry name" value="Bact_Transport_Assoc"/>
</dbReference>
<gene>
    <name evidence="4" type="ORF">CGZ94_12825</name>
</gene>
<feature type="transmembrane region" description="Helical" evidence="2">
    <location>
        <begin position="213"/>
        <end position="234"/>
    </location>
</feature>
<accession>A0A255GA30</accession>
<organism evidence="4 5">
    <name type="scientific">Enemella evansiae</name>
    <dbReference type="NCBI Taxonomy" id="2016499"/>
    <lineage>
        <taxon>Bacteria</taxon>
        <taxon>Bacillati</taxon>
        <taxon>Actinomycetota</taxon>
        <taxon>Actinomycetes</taxon>
        <taxon>Propionibacteriales</taxon>
        <taxon>Propionibacteriaceae</taxon>
        <taxon>Enemella</taxon>
    </lineage>
</organism>
<feature type="transmembrane region" description="Helical" evidence="2">
    <location>
        <begin position="88"/>
        <end position="111"/>
    </location>
</feature>
<dbReference type="AlphaFoldDB" id="A0A255GA30"/>
<feature type="transmembrane region" description="Helical" evidence="2">
    <location>
        <begin position="281"/>
        <end position="301"/>
    </location>
</feature>
<feature type="transmembrane region" description="Helical" evidence="2">
    <location>
        <begin position="183"/>
        <end position="201"/>
    </location>
</feature>
<dbReference type="InterPro" id="IPR007349">
    <property type="entry name" value="DUF418"/>
</dbReference>
<keyword evidence="2" id="KW-0812">Transmembrane</keyword>
<proteinExistence type="predicted"/>
<evidence type="ECO:0000256" key="2">
    <source>
        <dbReference type="SAM" id="Phobius"/>
    </source>
</evidence>
<dbReference type="OrthoDB" id="9807744at2"/>
<reference evidence="4 5" key="1">
    <citation type="submission" date="2017-07" db="EMBL/GenBank/DDBJ databases">
        <title>Draft whole genome sequences of clinical Proprionibacteriaceae strains.</title>
        <authorList>
            <person name="Bernier A.-M."/>
            <person name="Bernard K."/>
            <person name="Domingo M.-C."/>
        </authorList>
    </citation>
    <scope>NUCLEOTIDE SEQUENCE [LARGE SCALE GENOMIC DNA]</scope>
    <source>
        <strain evidence="4 5">NML 030167</strain>
    </source>
</reference>
<feature type="transmembrane region" description="Helical" evidence="2">
    <location>
        <begin position="146"/>
        <end position="171"/>
    </location>
</feature>
<keyword evidence="5" id="KW-1185">Reference proteome</keyword>
<dbReference type="Proteomes" id="UP000215896">
    <property type="component" value="Unassembled WGS sequence"/>
</dbReference>